<keyword evidence="2" id="KW-0560">Oxidoreductase</keyword>
<dbReference type="InterPro" id="IPR051609">
    <property type="entry name" value="NmrA/Isoflavone_reductase-like"/>
</dbReference>
<proteinExistence type="predicted"/>
<dbReference type="SUPFAM" id="SSF51735">
    <property type="entry name" value="NAD(P)-binding Rossmann-fold domains"/>
    <property type="match status" value="1"/>
</dbReference>
<evidence type="ECO:0000313" key="5">
    <source>
        <dbReference type="Proteomes" id="UP000315783"/>
    </source>
</evidence>
<organism evidence="4 5">
    <name type="scientific">Cordyceps javanica</name>
    <dbReference type="NCBI Taxonomy" id="43265"/>
    <lineage>
        <taxon>Eukaryota</taxon>
        <taxon>Fungi</taxon>
        <taxon>Dikarya</taxon>
        <taxon>Ascomycota</taxon>
        <taxon>Pezizomycotina</taxon>
        <taxon>Sordariomycetes</taxon>
        <taxon>Hypocreomycetidae</taxon>
        <taxon>Hypocreales</taxon>
        <taxon>Cordycipitaceae</taxon>
        <taxon>Cordyceps</taxon>
    </lineage>
</organism>
<keyword evidence="5" id="KW-1185">Reference proteome</keyword>
<dbReference type="Gene3D" id="3.40.50.720">
    <property type="entry name" value="NAD(P)-binding Rossmann-like Domain"/>
    <property type="match status" value="1"/>
</dbReference>
<dbReference type="InterPro" id="IPR008030">
    <property type="entry name" value="NmrA-like"/>
</dbReference>
<evidence type="ECO:0000259" key="3">
    <source>
        <dbReference type="Pfam" id="PF05368"/>
    </source>
</evidence>
<dbReference type="EMBL" id="SPUK01000009">
    <property type="protein sequence ID" value="TQV94491.1"/>
    <property type="molecule type" value="Genomic_DNA"/>
</dbReference>
<dbReference type="Pfam" id="PF05368">
    <property type="entry name" value="NmrA"/>
    <property type="match status" value="1"/>
</dbReference>
<dbReference type="PANTHER" id="PTHR47706:SF1">
    <property type="entry name" value="CIPA-LIKE, PUTATIVE (AFU_ORTHOLOGUE AFUA_1G12460)-RELATED"/>
    <property type="match status" value="1"/>
</dbReference>
<dbReference type="STRING" id="43265.A0A545VXA4"/>
<evidence type="ECO:0000256" key="2">
    <source>
        <dbReference type="ARBA" id="ARBA00023002"/>
    </source>
</evidence>
<reference evidence="4 5" key="1">
    <citation type="journal article" date="2019" name="Appl. Microbiol. Biotechnol.">
        <title>Genome sequence of Isaria javanica and comparative genome analysis insights into family S53 peptidase evolution in fungal entomopathogens.</title>
        <authorList>
            <person name="Lin R."/>
            <person name="Zhang X."/>
            <person name="Xin B."/>
            <person name="Zou M."/>
            <person name="Gao Y."/>
            <person name="Qin F."/>
            <person name="Hu Q."/>
            <person name="Xie B."/>
            <person name="Cheng X."/>
        </authorList>
    </citation>
    <scope>NUCLEOTIDE SEQUENCE [LARGE SCALE GENOMIC DNA]</scope>
    <source>
        <strain evidence="4 5">IJ1G</strain>
    </source>
</reference>
<gene>
    <name evidence="4" type="ORF">IF1G_06502</name>
</gene>
<comment type="caution">
    <text evidence="4">The sequence shown here is derived from an EMBL/GenBank/DDBJ whole genome shotgun (WGS) entry which is preliminary data.</text>
</comment>
<dbReference type="PANTHER" id="PTHR47706">
    <property type="entry name" value="NMRA-LIKE FAMILY PROTEIN"/>
    <property type="match status" value="1"/>
</dbReference>
<protein>
    <submittedName>
        <fullName evidence="4">NmrA-like family protein</fullName>
    </submittedName>
</protein>
<dbReference type="InterPro" id="IPR036291">
    <property type="entry name" value="NAD(P)-bd_dom_sf"/>
</dbReference>
<dbReference type="OrthoDB" id="9974981at2759"/>
<feature type="domain" description="NmrA-like" evidence="3">
    <location>
        <begin position="7"/>
        <end position="149"/>
    </location>
</feature>
<keyword evidence="1" id="KW-0521">NADP</keyword>
<dbReference type="GO" id="GO:0016491">
    <property type="term" value="F:oxidoreductase activity"/>
    <property type="evidence" value="ECO:0007669"/>
    <property type="project" value="UniProtKB-KW"/>
</dbReference>
<name>A0A545VXA4_9HYPO</name>
<dbReference type="AlphaFoldDB" id="A0A545VXA4"/>
<evidence type="ECO:0000313" key="4">
    <source>
        <dbReference type="EMBL" id="TQV94491.1"/>
    </source>
</evidence>
<evidence type="ECO:0000256" key="1">
    <source>
        <dbReference type="ARBA" id="ARBA00022857"/>
    </source>
</evidence>
<dbReference type="Proteomes" id="UP000315783">
    <property type="component" value="Unassembled WGS sequence"/>
</dbReference>
<accession>A0A545VXA4</accession>
<sequence length="380" mass="41760">MSSPVRNVTLVGASGNVGALALEKLSASRHNVQVLRRTGSKSTLPPSVRVVDVDFASEEALTRALRGQDVVIVALPGDAAALQTTLADAAAAAGVRRFLPTEYGCNIENPRARRIPVFADKVKIEDHLRAKVAAGSSLTYTFVYNGPFLDWGIQQQFLLDVAGYKPQLLDDGKAVFSSANIDTLARAFVAIVDRLDETENRAVFLEDIKISQARLLELARQAAPDRPWEVSYVKLDDAVRVAGEGLAKGDFAFHNIAPFLKQAFLAEGYGGNFEKSDNELLGLGRSSEEFVLEQYKKLLQVQYSCGCVKDSAFRQCEKRRATPIKCDKVSREVPERVDNYCLSHCMPDKGRDLTRADFEAVRDSDSGQVMFKILKDTPRG</sequence>